<name>A0A5S6Q7Q5_TRIMR</name>
<dbReference type="STRING" id="70415.A0A5S6Q7Q5"/>
<dbReference type="InterPro" id="IPR042470">
    <property type="entry name" value="RMI1_N_C_sf"/>
</dbReference>
<evidence type="ECO:0000313" key="2">
    <source>
        <dbReference type="WBParaSite" id="TMUE_1000003341.1"/>
    </source>
</evidence>
<dbReference type="Gene3D" id="2.40.50.770">
    <property type="entry name" value="RecQ-mediated genome instability protein Rmi1, C-terminal domain"/>
    <property type="match status" value="1"/>
</dbReference>
<protein>
    <submittedName>
        <fullName evidence="2">Uncharacterized protein</fullName>
    </submittedName>
</protein>
<accession>A0A5S6Q7Q5</accession>
<evidence type="ECO:0000313" key="1">
    <source>
        <dbReference type="Proteomes" id="UP000046395"/>
    </source>
</evidence>
<reference evidence="2" key="1">
    <citation type="submission" date="2019-12" db="UniProtKB">
        <authorList>
            <consortium name="WormBaseParasite"/>
        </authorList>
    </citation>
    <scope>IDENTIFICATION</scope>
</reference>
<dbReference type="WBParaSite" id="TMUE_1000003341.1">
    <property type="protein sequence ID" value="TMUE_1000003341.1"/>
    <property type="gene ID" value="WBGene00290459"/>
</dbReference>
<sequence>MNASSNHEMAQVVPVLPVNWQDEEGKVVVLQVKSIRNILLPKMNFSKGRPKKFYYRVDLTDGKSEVCGLVDTPIRGLNVYTAPGSRIRITCPVEAEDNFIFLDKTNALLLDYDGSKKPEAPFNAKNPPKVFSWTKDSKIAPYWVRVGVKLPDMSDVLTSFRAMKVNK</sequence>
<keyword evidence="1" id="KW-1185">Reference proteome</keyword>
<proteinExistence type="predicted"/>
<dbReference type="Proteomes" id="UP000046395">
    <property type="component" value="Unassembled WGS sequence"/>
</dbReference>
<dbReference type="AlphaFoldDB" id="A0A5S6Q7Q5"/>
<organism evidence="1 2">
    <name type="scientific">Trichuris muris</name>
    <name type="common">Mouse whipworm</name>
    <dbReference type="NCBI Taxonomy" id="70415"/>
    <lineage>
        <taxon>Eukaryota</taxon>
        <taxon>Metazoa</taxon>
        <taxon>Ecdysozoa</taxon>
        <taxon>Nematoda</taxon>
        <taxon>Enoplea</taxon>
        <taxon>Dorylaimia</taxon>
        <taxon>Trichinellida</taxon>
        <taxon>Trichuridae</taxon>
        <taxon>Trichuris</taxon>
    </lineage>
</organism>